<keyword evidence="2" id="KW-1185">Reference proteome</keyword>
<dbReference type="InterPro" id="IPR004158">
    <property type="entry name" value="DUF247_pln"/>
</dbReference>
<dbReference type="Pfam" id="PF03140">
    <property type="entry name" value="DUF247"/>
    <property type="match status" value="1"/>
</dbReference>
<evidence type="ECO:0000313" key="2">
    <source>
        <dbReference type="Proteomes" id="UP000298416"/>
    </source>
</evidence>
<comment type="caution">
    <text evidence="1">The sequence shown here is derived from an EMBL/GenBank/DDBJ whole genome shotgun (WGS) entry which is preliminary data.</text>
</comment>
<protein>
    <submittedName>
        <fullName evidence="1">Uncharacterized protein</fullName>
    </submittedName>
</protein>
<accession>A0A8X8W7V8</accession>
<sequence length="364" mass="41937">MMLRDASLMIIYMEISTLEQLDDLMLDKLWAMRDELGMLITLAILSRHLLLLHNQIPLFVMELLMDLRYGAGKFDSLLNRYLCMAIYGEYREKIICSKPVHLVEAIHTLLVSEPEKTSHRCCKCKCTLLCCFKVTQECYSSKLLCCPRVKKDLETGAPQETNPVTELKAKGIHFKPNSTQSLMDVSFESGFFYGSLQLPQWGVSKKTRVTFMNLIAYEFSPKSPASGQVAAYISFMKSLIERPEGVKELREKKIFYNMLGRDEEVFNIYDDINTYGAENPMQFSKVRDKIQEHYNSRAKTWLAEILHTNFRSPWTTTEFLAALSVLGISAGQLYFSVPNNSRLKIDWQIRVSYPWGLCEDQSMV</sequence>
<reference evidence="1" key="2">
    <citation type="submission" date="2020-08" db="EMBL/GenBank/DDBJ databases">
        <title>Plant Genome Project.</title>
        <authorList>
            <person name="Zhang R.-G."/>
        </authorList>
    </citation>
    <scope>NUCLEOTIDE SEQUENCE</scope>
    <source>
        <strain evidence="1">Huo1</strain>
        <tissue evidence="1">Leaf</tissue>
    </source>
</reference>
<name>A0A8X8W7V8_SALSN</name>
<dbReference type="PANTHER" id="PTHR31549:SF129">
    <property type="entry name" value="DUF4220 DOMAIN-CONTAINING PROTEIN"/>
    <property type="match status" value="1"/>
</dbReference>
<dbReference type="AlphaFoldDB" id="A0A8X8W7V8"/>
<dbReference type="Proteomes" id="UP000298416">
    <property type="component" value="Unassembled WGS sequence"/>
</dbReference>
<evidence type="ECO:0000313" key="1">
    <source>
        <dbReference type="EMBL" id="KAG6389206.1"/>
    </source>
</evidence>
<organism evidence="1">
    <name type="scientific">Salvia splendens</name>
    <name type="common">Scarlet sage</name>
    <dbReference type="NCBI Taxonomy" id="180675"/>
    <lineage>
        <taxon>Eukaryota</taxon>
        <taxon>Viridiplantae</taxon>
        <taxon>Streptophyta</taxon>
        <taxon>Embryophyta</taxon>
        <taxon>Tracheophyta</taxon>
        <taxon>Spermatophyta</taxon>
        <taxon>Magnoliopsida</taxon>
        <taxon>eudicotyledons</taxon>
        <taxon>Gunneridae</taxon>
        <taxon>Pentapetalae</taxon>
        <taxon>asterids</taxon>
        <taxon>lamiids</taxon>
        <taxon>Lamiales</taxon>
        <taxon>Lamiaceae</taxon>
        <taxon>Nepetoideae</taxon>
        <taxon>Mentheae</taxon>
        <taxon>Salviinae</taxon>
        <taxon>Salvia</taxon>
        <taxon>Salvia subgen. Calosphace</taxon>
        <taxon>core Calosphace</taxon>
    </lineage>
</organism>
<dbReference type="EMBL" id="PNBA02000020">
    <property type="protein sequence ID" value="KAG6389206.1"/>
    <property type="molecule type" value="Genomic_DNA"/>
</dbReference>
<reference evidence="1" key="1">
    <citation type="submission" date="2018-01" db="EMBL/GenBank/DDBJ databases">
        <authorList>
            <person name="Mao J.F."/>
        </authorList>
    </citation>
    <scope>NUCLEOTIDE SEQUENCE</scope>
    <source>
        <strain evidence="1">Huo1</strain>
        <tissue evidence="1">Leaf</tissue>
    </source>
</reference>
<gene>
    <name evidence="1" type="ORF">SASPL_150665</name>
</gene>
<dbReference type="PANTHER" id="PTHR31549">
    <property type="entry name" value="PROTEIN, PUTATIVE (DUF247)-RELATED-RELATED"/>
    <property type="match status" value="1"/>
</dbReference>
<proteinExistence type="predicted"/>